<keyword evidence="3" id="KW-1185">Reference proteome</keyword>
<feature type="compositionally biased region" description="Basic and acidic residues" evidence="1">
    <location>
        <begin position="51"/>
        <end position="78"/>
    </location>
</feature>
<evidence type="ECO:0000256" key="1">
    <source>
        <dbReference type="SAM" id="MobiDB-lite"/>
    </source>
</evidence>
<reference evidence="2 3" key="1">
    <citation type="submission" date="2021-03" db="EMBL/GenBank/DDBJ databases">
        <title>Genomic Encyclopedia of Type Strains, Phase IV (KMG-IV): sequencing the most valuable type-strain genomes for metagenomic binning, comparative biology and taxonomic classification.</title>
        <authorList>
            <person name="Goeker M."/>
        </authorList>
    </citation>
    <scope>NUCLEOTIDE SEQUENCE [LARGE SCALE GENOMIC DNA]</scope>
    <source>
        <strain evidence="2 3">DSM 25609</strain>
    </source>
</reference>
<dbReference type="Proteomes" id="UP001519345">
    <property type="component" value="Unassembled WGS sequence"/>
</dbReference>
<evidence type="ECO:0008006" key="4">
    <source>
        <dbReference type="Google" id="ProtNLM"/>
    </source>
</evidence>
<accession>A0ABS4IJA0</accession>
<dbReference type="EMBL" id="JAGGKX010000020">
    <property type="protein sequence ID" value="MBP1971050.1"/>
    <property type="molecule type" value="Genomic_DNA"/>
</dbReference>
<proteinExistence type="predicted"/>
<gene>
    <name evidence="2" type="ORF">J2Z83_003187</name>
</gene>
<name>A0ABS4IJA0_9BACI</name>
<organism evidence="2 3">
    <name type="scientific">Virgibacillus natechei</name>
    <dbReference type="NCBI Taxonomy" id="1216297"/>
    <lineage>
        <taxon>Bacteria</taxon>
        <taxon>Bacillati</taxon>
        <taxon>Bacillota</taxon>
        <taxon>Bacilli</taxon>
        <taxon>Bacillales</taxon>
        <taxon>Bacillaceae</taxon>
        <taxon>Virgibacillus</taxon>
    </lineage>
</organism>
<evidence type="ECO:0000313" key="3">
    <source>
        <dbReference type="Proteomes" id="UP001519345"/>
    </source>
</evidence>
<sequence length="78" mass="8754">MGNNDREIKESTKKVAEKTYDVSDYDRNDELSKGMAITHEQVSDGYVEGTIDGKIDKTNEDDGLISHEGKDIPRKGHK</sequence>
<comment type="caution">
    <text evidence="2">The sequence shown here is derived from an EMBL/GenBank/DDBJ whole genome shotgun (WGS) entry which is preliminary data.</text>
</comment>
<evidence type="ECO:0000313" key="2">
    <source>
        <dbReference type="EMBL" id="MBP1971050.1"/>
    </source>
</evidence>
<dbReference type="Pfam" id="PF13217">
    <property type="entry name" value="DUF4025"/>
    <property type="match status" value="1"/>
</dbReference>
<protein>
    <recommendedName>
        <fullName evidence="4">DUF4025 domain-containing protein</fullName>
    </recommendedName>
</protein>
<dbReference type="InterPro" id="IPR025100">
    <property type="entry name" value="DUF4025"/>
</dbReference>
<feature type="region of interest" description="Disordered" evidence="1">
    <location>
        <begin position="48"/>
        <end position="78"/>
    </location>
</feature>
<dbReference type="RefSeq" id="WP_264917249.1">
    <property type="nucleotide sequence ID" value="NZ_CP110224.1"/>
</dbReference>